<name>A0A2B4RIG6_STYPI</name>
<feature type="transmembrane region" description="Helical" evidence="3">
    <location>
        <begin position="99"/>
        <end position="122"/>
    </location>
</feature>
<dbReference type="AlphaFoldDB" id="A0A2B4RIG6"/>
<feature type="domain" description="Glycolipid transfer protein" evidence="4">
    <location>
        <begin position="324"/>
        <end position="465"/>
    </location>
</feature>
<keyword evidence="3" id="KW-0812">Transmembrane</keyword>
<dbReference type="OrthoDB" id="205255at2759"/>
<organism evidence="5 6">
    <name type="scientific">Stylophora pistillata</name>
    <name type="common">Smooth cauliflower coral</name>
    <dbReference type="NCBI Taxonomy" id="50429"/>
    <lineage>
        <taxon>Eukaryota</taxon>
        <taxon>Metazoa</taxon>
        <taxon>Cnidaria</taxon>
        <taxon>Anthozoa</taxon>
        <taxon>Hexacorallia</taxon>
        <taxon>Scleractinia</taxon>
        <taxon>Astrocoeniina</taxon>
        <taxon>Pocilloporidae</taxon>
        <taxon>Stylophora</taxon>
    </lineage>
</organism>
<dbReference type="Proteomes" id="UP000225706">
    <property type="component" value="Unassembled WGS sequence"/>
</dbReference>
<dbReference type="STRING" id="50429.A0A2B4RIG6"/>
<dbReference type="FunFam" id="1.10.3520.10:FF:000001">
    <property type="entry name" value="Pleckstrin domain-containing family A member 8"/>
    <property type="match status" value="1"/>
</dbReference>
<dbReference type="GO" id="GO:0005829">
    <property type="term" value="C:cytosol"/>
    <property type="evidence" value="ECO:0007669"/>
    <property type="project" value="TreeGrafter"/>
</dbReference>
<keyword evidence="6" id="KW-1185">Reference proteome</keyword>
<evidence type="ECO:0000313" key="5">
    <source>
        <dbReference type="EMBL" id="PFX18184.1"/>
    </source>
</evidence>
<gene>
    <name evidence="5" type="primary">GLTP</name>
    <name evidence="5" type="ORF">AWC38_SpisGene17478</name>
</gene>
<dbReference type="GO" id="GO:1902388">
    <property type="term" value="F:ceramide 1-phosphate transfer activity"/>
    <property type="evidence" value="ECO:0007669"/>
    <property type="project" value="TreeGrafter"/>
</dbReference>
<accession>A0A2B4RIG6</accession>
<comment type="caution">
    <text evidence="5">The sequence shown here is derived from an EMBL/GenBank/DDBJ whole genome shotgun (WGS) entry which is preliminary data.</text>
</comment>
<sequence length="507" mass="56945">MAFLSFLQLRSLFRLPGVSRRGPNLQNIVPNQPPSNSNKKKQNEQKDPKMSKQIPPRRRVVVDSDEEMGPKSASNGDSQAVRKLFRFFSRKHNPHTALLVRYAICFFLGGLVGLIPYLVFVIELCKANLEMRNPHLPSLNGYSKQKDVPKSDALTSYNKITSVPVINTAYVDVNLTKVRSNSTAITTPRPTRVVTTEKKAEGTGSTPTTSRKADYTAGRSSDEKTPIMLYDHISDVALSDTDAHVRGDWSNVNTQGSGSSVSGFNAITVPLLLGSAWPPQPVPKDDLRRRLVIKTELSSTLEKTMSFFTEAEHGFLPVPEDKRIETKSFLDAASEVVPFFDVLGPTAFAPVKSDINGNIKKLREKFAKDPEKFKTLQDIVESEIVENSTKVKNSATDALLWLKRALQFIIVFLREVLTDEEDLVKCAKKAYENSLKRYHGWMVQGVFSLAMKAVPYRKDFIDKLGRRKVDEETVLKEMKECVDLLEANIEVVEQFYQKNDLDSSKVV</sequence>
<dbReference type="EMBL" id="LSMT01000426">
    <property type="protein sequence ID" value="PFX18184.1"/>
    <property type="molecule type" value="Genomic_DNA"/>
</dbReference>
<feature type="region of interest" description="Disordered" evidence="2">
    <location>
        <begin position="23"/>
        <end position="77"/>
    </location>
</feature>
<protein>
    <submittedName>
        <fullName evidence="5">Glycolipid transfer protein</fullName>
    </submittedName>
</protein>
<proteinExistence type="predicted"/>
<dbReference type="InterPro" id="IPR014830">
    <property type="entry name" value="Glycolipid_transfer_prot_dom"/>
</dbReference>
<keyword evidence="3" id="KW-1133">Transmembrane helix</keyword>
<evidence type="ECO:0000256" key="3">
    <source>
        <dbReference type="SAM" id="Phobius"/>
    </source>
</evidence>
<keyword evidence="1" id="KW-0813">Transport</keyword>
<dbReference type="PANTHER" id="PTHR10219">
    <property type="entry name" value="GLYCOLIPID TRANSFER PROTEIN-RELATED"/>
    <property type="match status" value="1"/>
</dbReference>
<dbReference type="GO" id="GO:0016020">
    <property type="term" value="C:membrane"/>
    <property type="evidence" value="ECO:0007669"/>
    <property type="project" value="TreeGrafter"/>
</dbReference>
<feature type="compositionally biased region" description="Basic and acidic residues" evidence="2">
    <location>
        <begin position="41"/>
        <end position="50"/>
    </location>
</feature>
<evidence type="ECO:0000313" key="6">
    <source>
        <dbReference type="Proteomes" id="UP000225706"/>
    </source>
</evidence>
<dbReference type="Gene3D" id="1.10.3520.10">
    <property type="entry name" value="Glycolipid transfer protein"/>
    <property type="match status" value="1"/>
</dbReference>
<evidence type="ECO:0000259" key="4">
    <source>
        <dbReference type="Pfam" id="PF08718"/>
    </source>
</evidence>
<reference evidence="6" key="1">
    <citation type="journal article" date="2017" name="bioRxiv">
        <title>Comparative analysis of the genomes of Stylophora pistillata and Acropora digitifera provides evidence for extensive differences between species of corals.</title>
        <authorList>
            <person name="Voolstra C.R."/>
            <person name="Li Y."/>
            <person name="Liew Y.J."/>
            <person name="Baumgarten S."/>
            <person name="Zoccola D."/>
            <person name="Flot J.-F."/>
            <person name="Tambutte S."/>
            <person name="Allemand D."/>
            <person name="Aranda M."/>
        </authorList>
    </citation>
    <scope>NUCLEOTIDE SEQUENCE [LARGE SCALE GENOMIC DNA]</scope>
</reference>
<dbReference type="Pfam" id="PF08718">
    <property type="entry name" value="GLTP"/>
    <property type="match status" value="1"/>
</dbReference>
<feature type="region of interest" description="Disordered" evidence="2">
    <location>
        <begin position="190"/>
        <end position="221"/>
    </location>
</feature>
<dbReference type="GO" id="GO:1902387">
    <property type="term" value="F:ceramide 1-phosphate binding"/>
    <property type="evidence" value="ECO:0007669"/>
    <property type="project" value="TreeGrafter"/>
</dbReference>
<dbReference type="PANTHER" id="PTHR10219:SF25">
    <property type="entry name" value="PLECKSTRIN HOMOLOGY DOMAIN-CONTAINING FAMILY A MEMBER 8"/>
    <property type="match status" value="1"/>
</dbReference>
<dbReference type="SUPFAM" id="SSF110004">
    <property type="entry name" value="Glycolipid transfer protein, GLTP"/>
    <property type="match status" value="1"/>
</dbReference>
<keyword evidence="3" id="KW-0472">Membrane</keyword>
<evidence type="ECO:0000256" key="1">
    <source>
        <dbReference type="ARBA" id="ARBA00022448"/>
    </source>
</evidence>
<dbReference type="InterPro" id="IPR036497">
    <property type="entry name" value="GLTP_sf"/>
</dbReference>
<evidence type="ECO:0000256" key="2">
    <source>
        <dbReference type="SAM" id="MobiDB-lite"/>
    </source>
</evidence>